<dbReference type="AlphaFoldDB" id="A0A7W7W380"/>
<evidence type="ECO:0000313" key="9">
    <source>
        <dbReference type="EMBL" id="MBB4932506.1"/>
    </source>
</evidence>
<comment type="similarity">
    <text evidence="7">Belongs to the transglycosylase MltG family.</text>
</comment>
<evidence type="ECO:0000256" key="1">
    <source>
        <dbReference type="ARBA" id="ARBA00022475"/>
    </source>
</evidence>
<keyword evidence="10" id="KW-1185">Reference proteome</keyword>
<keyword evidence="1 7" id="KW-1003">Cell membrane</keyword>
<dbReference type="Gene3D" id="3.30.1490.480">
    <property type="entry name" value="Endolytic murein transglycosylase"/>
    <property type="match status" value="1"/>
</dbReference>
<feature type="compositionally biased region" description="Gly residues" evidence="8">
    <location>
        <begin position="83"/>
        <end position="94"/>
    </location>
</feature>
<dbReference type="Pfam" id="PF02618">
    <property type="entry name" value="YceG"/>
    <property type="match status" value="1"/>
</dbReference>
<feature type="compositionally biased region" description="Basic residues" evidence="8">
    <location>
        <begin position="355"/>
        <end position="379"/>
    </location>
</feature>
<organism evidence="9 10">
    <name type="scientific">Lipingzhangella halophila</name>
    <dbReference type="NCBI Taxonomy" id="1783352"/>
    <lineage>
        <taxon>Bacteria</taxon>
        <taxon>Bacillati</taxon>
        <taxon>Actinomycetota</taxon>
        <taxon>Actinomycetes</taxon>
        <taxon>Streptosporangiales</taxon>
        <taxon>Nocardiopsidaceae</taxon>
        <taxon>Lipingzhangella</taxon>
    </lineage>
</organism>
<dbReference type="InterPro" id="IPR003770">
    <property type="entry name" value="MLTG-like"/>
</dbReference>
<feature type="compositionally biased region" description="Basic and acidic residues" evidence="8">
    <location>
        <begin position="328"/>
        <end position="341"/>
    </location>
</feature>
<evidence type="ECO:0000256" key="6">
    <source>
        <dbReference type="ARBA" id="ARBA00023316"/>
    </source>
</evidence>
<keyword evidence="6 7" id="KW-0961">Cell wall biogenesis/degradation</keyword>
<dbReference type="GO" id="GO:0005886">
    <property type="term" value="C:plasma membrane"/>
    <property type="evidence" value="ECO:0007669"/>
    <property type="project" value="UniProtKB-UniRule"/>
</dbReference>
<comment type="function">
    <text evidence="7">Functions as a peptidoglycan terminase that cleaves nascent peptidoglycan strands endolytically to terminate their elongation.</text>
</comment>
<keyword evidence="2 7" id="KW-0812">Transmembrane</keyword>
<comment type="caution">
    <text evidence="9">The sequence shown here is derived from an EMBL/GenBank/DDBJ whole genome shotgun (WGS) entry which is preliminary data.</text>
</comment>
<sequence>MSENDPYADRSYRGGRRERRHSSYDDLGYGDDDRGHHPQRGGYWSDPGSDPLADSRPPRPGPQGPSAGPDPLADPWPYQRSSGGPGYGGAGGDPLAGPGQSAPPGQRAYPQEGGYPPPRDEEDPLTDPRPRRARPRGPDQAGGPTPEDGRYGGDPRQAAPGEPGDAARQQAGGWPVPVPGSDRGDPTTGANASTAGWSDDPERPRGRRRRSDPSGGEPARPGDPLGPATGPAPSVPPDQEPRPRGRRRRREPDEASGFAASDAVPPAREPAPGGDPPAGGRRRRSAENPGGSPDEEDDAPLADRGDAPWADEDDGRWAQDGEDDDPPDHEARVREAFDRGRSGRSSRNAPEGRGSRNRGGRKGARKGGRKGRGRGRRTKLAMTATAAVLALAVTAGGLVLRAYVFPPDYDGEGSGEVEIVVNNGDTATDVGETLEDAGVVASSRAFTNALGGEDLTPGTYQLRSEMSAGSAVALLLDPGARIDNQVTVREGLRSTQVLDLVAEETSIEREELQAAYENHEALGLPEYAEEGPEGYLYPDTYTIAPNDEAGDILATMVERFKKTADEIGLQERAADAEMAPNEVMANAAIIQAEAGSAEDMPKISRVVYNRLDAGMELGMDSTCFYVIEEYGIALSETQLQKCTDSGSDYATYGREGLPAGPIVSPGEDAINAALDPADGDWLYFVATDPDNGVTEFAETHEEFERLKAEFDQNRSDQ</sequence>
<proteinExistence type="inferred from homology"/>
<feature type="region of interest" description="Disordered" evidence="8">
    <location>
        <begin position="1"/>
        <end position="379"/>
    </location>
</feature>
<dbReference type="PANTHER" id="PTHR30518:SF2">
    <property type="entry name" value="ENDOLYTIC MUREIN TRANSGLYCOSYLASE"/>
    <property type="match status" value="1"/>
</dbReference>
<dbReference type="GO" id="GO:0008932">
    <property type="term" value="F:lytic endotransglycosylase activity"/>
    <property type="evidence" value="ECO:0007669"/>
    <property type="project" value="UniProtKB-UniRule"/>
</dbReference>
<dbReference type="EC" id="4.2.2.29" evidence="7"/>
<evidence type="ECO:0000256" key="8">
    <source>
        <dbReference type="SAM" id="MobiDB-lite"/>
    </source>
</evidence>
<evidence type="ECO:0000256" key="4">
    <source>
        <dbReference type="ARBA" id="ARBA00023136"/>
    </source>
</evidence>
<dbReference type="GO" id="GO:0071555">
    <property type="term" value="P:cell wall organization"/>
    <property type="evidence" value="ECO:0007669"/>
    <property type="project" value="UniProtKB-KW"/>
</dbReference>
<dbReference type="Proteomes" id="UP000523007">
    <property type="component" value="Unassembled WGS sequence"/>
</dbReference>
<evidence type="ECO:0000256" key="3">
    <source>
        <dbReference type="ARBA" id="ARBA00022989"/>
    </source>
</evidence>
<dbReference type="RefSeq" id="WP_184579984.1">
    <property type="nucleotide sequence ID" value="NZ_JACHJT010000001.1"/>
</dbReference>
<dbReference type="HAMAP" id="MF_02065">
    <property type="entry name" value="MltG"/>
    <property type="match status" value="1"/>
</dbReference>
<evidence type="ECO:0000313" key="10">
    <source>
        <dbReference type="Proteomes" id="UP000523007"/>
    </source>
</evidence>
<gene>
    <name evidence="7" type="primary">mltG</name>
    <name evidence="9" type="ORF">F4561_003326</name>
</gene>
<dbReference type="GO" id="GO:0009252">
    <property type="term" value="P:peptidoglycan biosynthetic process"/>
    <property type="evidence" value="ECO:0007669"/>
    <property type="project" value="UniProtKB-UniRule"/>
</dbReference>
<name>A0A7W7W380_9ACTN</name>
<keyword evidence="3 7" id="KW-1133">Transmembrane helix</keyword>
<feature type="site" description="Important for catalytic activity" evidence="7">
    <location>
        <position position="593"/>
    </location>
</feature>
<evidence type="ECO:0000256" key="2">
    <source>
        <dbReference type="ARBA" id="ARBA00022692"/>
    </source>
</evidence>
<dbReference type="NCBIfam" id="TIGR00247">
    <property type="entry name" value="endolytic transglycosylase MltG"/>
    <property type="match status" value="1"/>
</dbReference>
<keyword evidence="5 7" id="KW-0456">Lyase</keyword>
<feature type="compositionally biased region" description="Acidic residues" evidence="8">
    <location>
        <begin position="309"/>
        <end position="327"/>
    </location>
</feature>
<accession>A0A7W7W380</accession>
<keyword evidence="4 7" id="KW-0472">Membrane</keyword>
<evidence type="ECO:0000256" key="5">
    <source>
        <dbReference type="ARBA" id="ARBA00023239"/>
    </source>
</evidence>
<evidence type="ECO:0000256" key="7">
    <source>
        <dbReference type="HAMAP-Rule" id="MF_02065"/>
    </source>
</evidence>
<protein>
    <recommendedName>
        <fullName evidence="7">Endolytic murein transglycosylase</fullName>
        <ecNumber evidence="7">4.2.2.29</ecNumber>
    </recommendedName>
    <alternativeName>
        <fullName evidence="7">Peptidoglycan lytic transglycosylase</fullName>
    </alternativeName>
    <alternativeName>
        <fullName evidence="7">Peptidoglycan polymerization terminase</fullName>
    </alternativeName>
</protein>
<reference evidence="9 10" key="1">
    <citation type="submission" date="2020-08" db="EMBL/GenBank/DDBJ databases">
        <title>Sequencing the genomes of 1000 actinobacteria strains.</title>
        <authorList>
            <person name="Klenk H.-P."/>
        </authorList>
    </citation>
    <scope>NUCLEOTIDE SEQUENCE [LARGE SCALE GENOMIC DNA]</scope>
    <source>
        <strain evidence="9 10">DSM 102030</strain>
    </source>
</reference>
<comment type="catalytic activity">
    <reaction evidence="7">
        <text>a peptidoglycan chain = a peptidoglycan chain with N-acetyl-1,6-anhydromuramyl-[peptide] at the reducing end + a peptidoglycan chain with N-acetylglucosamine at the non-reducing end.</text>
        <dbReference type="EC" id="4.2.2.29"/>
    </reaction>
</comment>
<dbReference type="PANTHER" id="PTHR30518">
    <property type="entry name" value="ENDOLYTIC MUREIN TRANSGLYCOSYLASE"/>
    <property type="match status" value="1"/>
</dbReference>
<dbReference type="EMBL" id="JACHJT010000001">
    <property type="protein sequence ID" value="MBB4932506.1"/>
    <property type="molecule type" value="Genomic_DNA"/>
</dbReference>